<dbReference type="InterPro" id="IPR011042">
    <property type="entry name" value="6-blade_b-propeller_TolB-like"/>
</dbReference>
<proteinExistence type="predicted"/>
<keyword evidence="2" id="KW-0449">Lipoprotein</keyword>
<dbReference type="EMBL" id="JASSZA010000045">
    <property type="protein sequence ID" value="KAK2082101.1"/>
    <property type="molecule type" value="Genomic_DNA"/>
</dbReference>
<dbReference type="PROSITE" id="PS51120">
    <property type="entry name" value="LDLRB"/>
    <property type="match status" value="1"/>
</dbReference>
<comment type="caution">
    <text evidence="2">The sequence shown here is derived from an EMBL/GenBank/DDBJ whole genome shotgun (WGS) entry which is preliminary data.</text>
</comment>
<keyword evidence="2" id="KW-0675">Receptor</keyword>
<gene>
    <name evidence="2" type="primary">LRP4</name>
    <name evidence="2" type="ORF">P7K49_039671</name>
</gene>
<evidence type="ECO:0000313" key="2">
    <source>
        <dbReference type="EMBL" id="KAK2082101.1"/>
    </source>
</evidence>
<evidence type="ECO:0000256" key="1">
    <source>
        <dbReference type="PROSITE-ProRule" id="PRU00461"/>
    </source>
</evidence>
<dbReference type="Pfam" id="PF00058">
    <property type="entry name" value="Ldl_recept_b"/>
    <property type="match status" value="1"/>
</dbReference>
<dbReference type="Gene3D" id="2.120.10.30">
    <property type="entry name" value="TolB, C-terminal domain"/>
    <property type="match status" value="1"/>
</dbReference>
<protein>
    <submittedName>
        <fullName evidence="2">Low-density lipoprotein receptor- protein 4</fullName>
    </submittedName>
</protein>
<organism evidence="2 3">
    <name type="scientific">Saguinus oedipus</name>
    <name type="common">Cotton-top tamarin</name>
    <name type="synonym">Oedipomidas oedipus</name>
    <dbReference type="NCBI Taxonomy" id="9490"/>
    <lineage>
        <taxon>Eukaryota</taxon>
        <taxon>Metazoa</taxon>
        <taxon>Chordata</taxon>
        <taxon>Craniata</taxon>
        <taxon>Vertebrata</taxon>
        <taxon>Euteleostomi</taxon>
        <taxon>Mammalia</taxon>
        <taxon>Eutheria</taxon>
        <taxon>Euarchontoglires</taxon>
        <taxon>Primates</taxon>
        <taxon>Haplorrhini</taxon>
        <taxon>Platyrrhini</taxon>
        <taxon>Cebidae</taxon>
        <taxon>Callitrichinae</taxon>
        <taxon>Saguinus</taxon>
    </lineage>
</organism>
<dbReference type="SUPFAM" id="SSF63825">
    <property type="entry name" value="YWTD domain"/>
    <property type="match status" value="1"/>
</dbReference>
<keyword evidence="3" id="KW-1185">Reference proteome</keyword>
<dbReference type="Proteomes" id="UP001266305">
    <property type="component" value="Unassembled WGS sequence"/>
</dbReference>
<sequence length="59" mass="6757">MDIRRISFDTEDLSDDVIPLADVRNAVALDWDSQDDHVYWTDVSTDTISRAKWDGTGQE</sequence>
<evidence type="ECO:0000313" key="3">
    <source>
        <dbReference type="Proteomes" id="UP001266305"/>
    </source>
</evidence>
<dbReference type="InterPro" id="IPR000033">
    <property type="entry name" value="LDLR_classB_rpt"/>
</dbReference>
<name>A0ABQ9TBJ9_SAGOE</name>
<feature type="repeat" description="LDL-receptor class B" evidence="1">
    <location>
        <begin position="36"/>
        <end position="59"/>
    </location>
</feature>
<feature type="non-terminal residue" evidence="2">
    <location>
        <position position="59"/>
    </location>
</feature>
<accession>A0ABQ9TBJ9</accession>
<dbReference type="SMART" id="SM00135">
    <property type="entry name" value="LY"/>
    <property type="match status" value="1"/>
</dbReference>
<reference evidence="2 3" key="1">
    <citation type="submission" date="2023-05" db="EMBL/GenBank/DDBJ databases">
        <title>B98-5 Cell Line De Novo Hybrid Assembly: An Optical Mapping Approach.</title>
        <authorList>
            <person name="Kananen K."/>
            <person name="Auerbach J.A."/>
            <person name="Kautto E."/>
            <person name="Blachly J.S."/>
        </authorList>
    </citation>
    <scope>NUCLEOTIDE SEQUENCE [LARGE SCALE GENOMIC DNA]</scope>
    <source>
        <strain evidence="2">B95-8</strain>
        <tissue evidence="2">Cell line</tissue>
    </source>
</reference>